<feature type="compositionally biased region" description="Low complexity" evidence="2">
    <location>
        <begin position="123"/>
        <end position="134"/>
    </location>
</feature>
<evidence type="ECO:0000313" key="6">
    <source>
        <dbReference type="EMBL" id="CAH0513660.1"/>
    </source>
</evidence>
<dbReference type="PROSITE" id="PS50157">
    <property type="entry name" value="ZINC_FINGER_C2H2_2"/>
    <property type="match status" value="1"/>
</dbReference>
<protein>
    <submittedName>
        <fullName evidence="6">Uncharacterized protein</fullName>
    </submittedName>
</protein>
<dbReference type="EMBL" id="CAKLCB010000018">
    <property type="protein sequence ID" value="CAH0513660.1"/>
    <property type="molecule type" value="Genomic_DNA"/>
</dbReference>
<feature type="compositionally biased region" description="Low complexity" evidence="2">
    <location>
        <begin position="160"/>
        <end position="170"/>
    </location>
</feature>
<dbReference type="SUPFAM" id="SSF57756">
    <property type="entry name" value="Retrovirus zinc finger-like domains"/>
    <property type="match status" value="1"/>
</dbReference>
<feature type="region of interest" description="Disordered" evidence="2">
    <location>
        <begin position="123"/>
        <end position="189"/>
    </location>
</feature>
<feature type="domain" description="CCHC-type" evidence="5">
    <location>
        <begin position="328"/>
        <end position="342"/>
    </location>
</feature>
<organism evidence="6 7">
    <name type="scientific">Peronospora belbahrii</name>
    <dbReference type="NCBI Taxonomy" id="622444"/>
    <lineage>
        <taxon>Eukaryota</taxon>
        <taxon>Sar</taxon>
        <taxon>Stramenopiles</taxon>
        <taxon>Oomycota</taxon>
        <taxon>Peronosporomycetes</taxon>
        <taxon>Peronosporales</taxon>
        <taxon>Peronosporaceae</taxon>
        <taxon>Peronospora</taxon>
    </lineage>
</organism>
<evidence type="ECO:0000313" key="7">
    <source>
        <dbReference type="Proteomes" id="UP001158986"/>
    </source>
</evidence>
<evidence type="ECO:0000259" key="5">
    <source>
        <dbReference type="PROSITE" id="PS50158"/>
    </source>
</evidence>
<evidence type="ECO:0000256" key="1">
    <source>
        <dbReference type="PROSITE-ProRule" id="PRU00723"/>
    </source>
</evidence>
<dbReference type="InterPro" id="IPR013087">
    <property type="entry name" value="Znf_C2H2_type"/>
</dbReference>
<dbReference type="InterPro" id="IPR036875">
    <property type="entry name" value="Znf_CCHC_sf"/>
</dbReference>
<dbReference type="InterPro" id="IPR000571">
    <property type="entry name" value="Znf_CCCH"/>
</dbReference>
<feature type="domain" description="C3H1-type" evidence="3">
    <location>
        <begin position="597"/>
        <end position="625"/>
    </location>
</feature>
<keyword evidence="1" id="KW-0863">Zinc-finger</keyword>
<feature type="compositionally biased region" description="Low complexity" evidence="2">
    <location>
        <begin position="270"/>
        <end position="283"/>
    </location>
</feature>
<dbReference type="PROSITE" id="PS00028">
    <property type="entry name" value="ZINC_FINGER_C2H2_1"/>
    <property type="match status" value="1"/>
</dbReference>
<dbReference type="PROSITE" id="PS50103">
    <property type="entry name" value="ZF_C3H1"/>
    <property type="match status" value="2"/>
</dbReference>
<feature type="region of interest" description="Disordered" evidence="2">
    <location>
        <begin position="396"/>
        <end position="425"/>
    </location>
</feature>
<feature type="compositionally biased region" description="Pro residues" evidence="2">
    <location>
        <begin position="171"/>
        <end position="185"/>
    </location>
</feature>
<feature type="compositionally biased region" description="Basic residues" evidence="2">
    <location>
        <begin position="23"/>
        <end position="32"/>
    </location>
</feature>
<keyword evidence="1" id="KW-0479">Metal-binding</keyword>
<dbReference type="Gene3D" id="4.10.60.10">
    <property type="entry name" value="Zinc finger, CCHC-type"/>
    <property type="match status" value="1"/>
</dbReference>
<feature type="compositionally biased region" description="Basic and acidic residues" evidence="2">
    <location>
        <begin position="10"/>
        <end position="22"/>
    </location>
</feature>
<proteinExistence type="predicted"/>
<dbReference type="Gene3D" id="4.10.1000.10">
    <property type="entry name" value="Zinc finger, CCCH-type"/>
    <property type="match status" value="1"/>
</dbReference>
<dbReference type="SMART" id="SM00356">
    <property type="entry name" value="ZnF_C3H1"/>
    <property type="match status" value="2"/>
</dbReference>
<feature type="compositionally biased region" description="Basic and acidic residues" evidence="2">
    <location>
        <begin position="284"/>
        <end position="300"/>
    </location>
</feature>
<feature type="zinc finger region" description="C3H1-type" evidence="1">
    <location>
        <begin position="597"/>
        <end position="625"/>
    </location>
</feature>
<feature type="domain" description="C3H1-type" evidence="3">
    <location>
        <begin position="629"/>
        <end position="651"/>
    </location>
</feature>
<dbReference type="PROSITE" id="PS50158">
    <property type="entry name" value="ZF_CCHC"/>
    <property type="match status" value="1"/>
</dbReference>
<evidence type="ECO:0000256" key="2">
    <source>
        <dbReference type="SAM" id="MobiDB-lite"/>
    </source>
</evidence>
<sequence>MEYNGQFRGGRGERGFGYEGKKGKGSRGRGRGRGQGGGRRCRDRGNFNLLQQRHEEQGYTEGYVNSQHRYSPPPQQQHHYSNGNSYLMHGTTLESSRYLEHQYQLRHQKKLKQYQPFEIAQDQYQQPQFQQQDYTSDGRKGDTNGNSSLFHPPIDKYEFQPQPVCLQQYQQPPPPQYQQPPPPPLHQKYQNESSTYLANLPKPPMPITAQPAADYAEAAPPNENVSKTQHMSYRERSQPPPLLYQQLQQQPPLPLVPQHLRGDWNYLPQQSQQWQQRSHQQQQFDREHAHQGLHPKDQRQTQRNQHPRFQERRQNNKQQRTPPPSYICHNCNQSGHWKQYCPLFDKQKNSFQQRCYSEIGPDQQLCFDAGSDSHDPRRSCGPHNEFSPRFEAKNELRRQPPLPNGPAPPLPSNPQLSSIGSCAQPLPPQSSQQVWKCDPCVKSFVLASQYDAHVNTHVTCSDCDFSACKRVVAAHYETSHGQYSGQGLKEVDVEGQKFMVLVGNSAEDIAKWREERRTKWLAMSCQSKPPMVTVQVTGKRRLLMPSEEDLEDGEVEENEEAKVQIVVTNATTNIAASDSEVLHDDRSGIQEPPVKKQRKAMLCKWFLRGRCRFNDVICKYSHDRSTFGCRAMMHKGSCSKGMHCSFSHDTTVLLIQRERSQKASKERATEQQWLGEQKSLLRKLLAKDVVVEQQKMLQIVHYLVENAILRSTNGGVVVSSAKEPAVNIDVLERNEMSLHVCSKANEIIKSASEDASMKEAFDGVEFEQVSTEKSNAAVQVPTKIVVDENILPVLKASTCEEELPFSEEQGDIVDDGDTNAPSEEGVVKALSPSVSDVMSPAEVAVAEPLEDVELIKKIALDSGENAAKKGTTS</sequence>
<gene>
    <name evidence="6" type="ORF">PBS001_LOCUS464</name>
</gene>
<feature type="zinc finger region" description="C3H1-type" evidence="1">
    <location>
        <begin position="629"/>
        <end position="651"/>
    </location>
</feature>
<dbReference type="Proteomes" id="UP001158986">
    <property type="component" value="Unassembled WGS sequence"/>
</dbReference>
<reference evidence="6 7" key="1">
    <citation type="submission" date="2021-11" db="EMBL/GenBank/DDBJ databases">
        <authorList>
            <person name="Islam A."/>
            <person name="Islam S."/>
            <person name="Flora M.S."/>
            <person name="Rahman M."/>
            <person name="Ziaur R.M."/>
            <person name="Epstein J.H."/>
            <person name="Hassan M."/>
            <person name="Klassen M."/>
            <person name="Woodard K."/>
            <person name="Webb A."/>
            <person name="Webby R.J."/>
            <person name="El Zowalaty M.E."/>
        </authorList>
    </citation>
    <scope>NUCLEOTIDE SEQUENCE [LARGE SCALE GENOMIC DNA]</scope>
    <source>
        <strain evidence="6">Pbs1</strain>
    </source>
</reference>
<evidence type="ECO:0000259" key="3">
    <source>
        <dbReference type="PROSITE" id="PS50103"/>
    </source>
</evidence>
<accession>A0ABN8CKQ3</accession>
<evidence type="ECO:0000259" key="4">
    <source>
        <dbReference type="PROSITE" id="PS50157"/>
    </source>
</evidence>
<name>A0ABN8CKQ3_9STRA</name>
<keyword evidence="7" id="KW-1185">Reference proteome</keyword>
<feature type="compositionally biased region" description="Pro residues" evidence="2">
    <location>
        <begin position="400"/>
        <end position="412"/>
    </location>
</feature>
<comment type="caution">
    <text evidence="6">The sequence shown here is derived from an EMBL/GenBank/DDBJ whole genome shotgun (WGS) entry which is preliminary data.</text>
</comment>
<feature type="domain" description="C2H2-type" evidence="4">
    <location>
        <begin position="435"/>
        <end position="457"/>
    </location>
</feature>
<feature type="compositionally biased region" description="Polar residues" evidence="2">
    <location>
        <begin position="76"/>
        <end position="85"/>
    </location>
</feature>
<feature type="region of interest" description="Disordered" evidence="2">
    <location>
        <begin position="270"/>
        <end position="327"/>
    </location>
</feature>
<feature type="region of interest" description="Disordered" evidence="2">
    <location>
        <begin position="1"/>
        <end position="88"/>
    </location>
</feature>
<dbReference type="InterPro" id="IPR001878">
    <property type="entry name" value="Znf_CCHC"/>
</dbReference>
<keyword evidence="1" id="KW-0862">Zinc</keyword>